<dbReference type="EMBL" id="LAYC01000001">
    <property type="protein sequence ID" value="KYK59805.1"/>
    <property type="molecule type" value="Genomic_DNA"/>
</dbReference>
<feature type="region of interest" description="Disordered" evidence="1">
    <location>
        <begin position="427"/>
        <end position="552"/>
    </location>
</feature>
<dbReference type="Proteomes" id="UP000076580">
    <property type="component" value="Chromosome 01"/>
</dbReference>
<sequence length="685" mass="76364">MHAYNVMELRHHFGGRTRPSQSNGSSNGNSSTLETLPVNPNPNPTSSVNPWPSALTAKNFPARRGAEVSGAKSIASDITRLANESEEEDDGATHLNSNLSSPPPQPSHVTSSELEEGTLEDAEKEQLMIQLLADLSRASNEFMLRLTNGAPENSVFRHVLLMKKEVFSSLCERYNRFDPSWPFLDISWLERHPTVTRGANIIARANLAIILDCIQGVPEENDPILLTIFEGLDAAFPWVFTDPTEDSRYSKLTLEIRTQYCIQHFAHDASASPKVLLSSIFCDNVAEENADYAAMMANGPFKSLGDEMDSDITDKIGLRILDLFHLMRGDPDAALAKLRKRFPLQELLDEFKRWIVSEYTSLQDSGDDVSQRRSTPSEVPPLSDIVKDVHAGYVAELAQIDQQQQLLLTVSRPSLFHGPESVLFLEKPWEPGASPSSTRQRPSRGALAGRAPMHAPRTIRDPTSRELLLTQTPPPTASPRATAKRPLEAVYGDDGDDVDDDDESELFESDTRPTNKARFPTHTTLLNKRARAPQERSVLPPSTYQSEPGDDNDVLDYKSINRYAHGASKQARAMARAAFKTRRPWSNIDAHLLVRLIAETKACWSIIENRHNSRFEHARNQQAYRDKARNLKVDFLLADAPLPPSFDLVALSGKEVARVEAAGKNPYRRENDMVDGEPVNTRLVI</sequence>
<evidence type="ECO:0000256" key="1">
    <source>
        <dbReference type="SAM" id="MobiDB-lite"/>
    </source>
</evidence>
<feature type="compositionally biased region" description="Acidic residues" evidence="1">
    <location>
        <begin position="491"/>
        <end position="508"/>
    </location>
</feature>
<evidence type="ECO:0008006" key="4">
    <source>
        <dbReference type="Google" id="ProtNLM"/>
    </source>
</evidence>
<name>A0A151GRS0_DRECN</name>
<dbReference type="GeneID" id="63713582"/>
<dbReference type="AlphaFoldDB" id="A0A151GRS0"/>
<evidence type="ECO:0000313" key="3">
    <source>
        <dbReference type="Proteomes" id="UP000076580"/>
    </source>
</evidence>
<keyword evidence="3" id="KW-1185">Reference proteome</keyword>
<feature type="region of interest" description="Disordered" evidence="1">
    <location>
        <begin position="10"/>
        <end position="54"/>
    </location>
</feature>
<accession>A0A151GRS0</accession>
<reference evidence="2 3" key="1">
    <citation type="journal article" date="2016" name="Sci. Rep.">
        <title>Insights into Adaptations to a Near-Obligate Nematode Endoparasitic Lifestyle from the Finished Genome of Drechmeria coniospora.</title>
        <authorList>
            <person name="Zhang L."/>
            <person name="Zhou Z."/>
            <person name="Guo Q."/>
            <person name="Fokkens L."/>
            <person name="Miskei M."/>
            <person name="Pocsi I."/>
            <person name="Zhang W."/>
            <person name="Chen M."/>
            <person name="Wang L."/>
            <person name="Sun Y."/>
            <person name="Donzelli B.G."/>
            <person name="Gibson D.M."/>
            <person name="Nelson D.R."/>
            <person name="Luo J.G."/>
            <person name="Rep M."/>
            <person name="Liu H."/>
            <person name="Yang S."/>
            <person name="Wang J."/>
            <person name="Krasnoff S.B."/>
            <person name="Xu Y."/>
            <person name="Molnar I."/>
            <person name="Lin M."/>
        </authorList>
    </citation>
    <scope>NUCLEOTIDE SEQUENCE [LARGE SCALE GENOMIC DNA]</scope>
    <source>
        <strain evidence="2 3">ARSEF 6962</strain>
    </source>
</reference>
<protein>
    <recommendedName>
        <fullName evidence="4">Myb-like domain-containing protein</fullName>
    </recommendedName>
</protein>
<feature type="compositionally biased region" description="Low complexity" evidence="1">
    <location>
        <begin position="20"/>
        <end position="31"/>
    </location>
</feature>
<feature type="compositionally biased region" description="Low complexity" evidence="1">
    <location>
        <begin position="44"/>
        <end position="53"/>
    </location>
</feature>
<dbReference type="InParanoid" id="A0A151GRS0"/>
<proteinExistence type="predicted"/>
<feature type="region of interest" description="Disordered" evidence="1">
    <location>
        <begin position="82"/>
        <end position="117"/>
    </location>
</feature>
<gene>
    <name evidence="2" type="ORF">DCS_00939</name>
</gene>
<dbReference type="STRING" id="98403.A0A151GRS0"/>
<evidence type="ECO:0000313" key="2">
    <source>
        <dbReference type="EMBL" id="KYK59805.1"/>
    </source>
</evidence>
<dbReference type="RefSeq" id="XP_040659157.1">
    <property type="nucleotide sequence ID" value="XM_040798274.1"/>
</dbReference>
<organism evidence="2 3">
    <name type="scientific">Drechmeria coniospora</name>
    <name type="common">Nematophagous fungus</name>
    <name type="synonym">Meria coniospora</name>
    <dbReference type="NCBI Taxonomy" id="98403"/>
    <lineage>
        <taxon>Eukaryota</taxon>
        <taxon>Fungi</taxon>
        <taxon>Dikarya</taxon>
        <taxon>Ascomycota</taxon>
        <taxon>Pezizomycotina</taxon>
        <taxon>Sordariomycetes</taxon>
        <taxon>Hypocreomycetidae</taxon>
        <taxon>Hypocreales</taxon>
        <taxon>Ophiocordycipitaceae</taxon>
        <taxon>Drechmeria</taxon>
    </lineage>
</organism>
<comment type="caution">
    <text evidence="2">The sequence shown here is derived from an EMBL/GenBank/DDBJ whole genome shotgun (WGS) entry which is preliminary data.</text>
</comment>